<dbReference type="Pfam" id="PF11396">
    <property type="entry name" value="PepSY_like"/>
    <property type="match status" value="1"/>
</dbReference>
<evidence type="ECO:0000313" key="3">
    <source>
        <dbReference type="EMBL" id="PSJ18917.1"/>
    </source>
</evidence>
<comment type="caution">
    <text evidence="3">The sequence shown here is derived from an EMBL/GenBank/DDBJ whole genome shotgun (WGS) entry which is preliminary data.</text>
</comment>
<organism evidence="3 4">
    <name type="scientific">Nitrosomonas supralitoralis</name>
    <dbReference type="NCBI Taxonomy" id="2116706"/>
    <lineage>
        <taxon>Bacteria</taxon>
        <taxon>Pseudomonadati</taxon>
        <taxon>Pseudomonadota</taxon>
        <taxon>Betaproteobacteria</taxon>
        <taxon>Nitrosomonadales</taxon>
        <taxon>Nitrosomonadaceae</taxon>
        <taxon>Nitrosomonas</taxon>
    </lineage>
</organism>
<name>A0A2P7NZP7_9PROT</name>
<dbReference type="InterPro" id="IPR021533">
    <property type="entry name" value="PepSY-like"/>
</dbReference>
<feature type="chain" id="PRO_5015107169" description="Putative beta-lactamase-inhibitor-like PepSY-like domain-containing protein" evidence="1">
    <location>
        <begin position="24"/>
        <end position="157"/>
    </location>
</feature>
<feature type="domain" description="Putative beta-lactamase-inhibitor-like PepSY-like" evidence="2">
    <location>
        <begin position="72"/>
        <end position="153"/>
    </location>
</feature>
<evidence type="ECO:0000256" key="1">
    <source>
        <dbReference type="SAM" id="SignalP"/>
    </source>
</evidence>
<dbReference type="SUPFAM" id="SSF160574">
    <property type="entry name" value="BT0923-like"/>
    <property type="match status" value="1"/>
</dbReference>
<sequence>MKNQFLISALVVTLLIAFGPTQASDKEVSKDQVPKAVLEAFEKAYPNAKEVEYEQDMIEGKAVFEVEYKENGREYEILYDSSGEILQREESIEIKALPEPIAKAISMAYPNAIIDEAEKVMKPDGTVTGYEVEIKSEGKKFEVELDTFGKILKTEKD</sequence>
<accession>A0A2P7NZP7</accession>
<keyword evidence="4" id="KW-1185">Reference proteome</keyword>
<evidence type="ECO:0000313" key="4">
    <source>
        <dbReference type="Proteomes" id="UP000241912"/>
    </source>
</evidence>
<gene>
    <name evidence="3" type="ORF">C7H79_00320</name>
</gene>
<reference evidence="3 4" key="1">
    <citation type="submission" date="2018-03" db="EMBL/GenBank/DDBJ databases">
        <title>Draft genome of Nitrosomonas supralitoralis APG5.</title>
        <authorList>
            <person name="Urakawa H."/>
            <person name="Lopez J.V."/>
        </authorList>
    </citation>
    <scope>NUCLEOTIDE SEQUENCE [LARGE SCALE GENOMIC DNA]</scope>
    <source>
        <strain evidence="3 4">APG5</strain>
    </source>
</reference>
<dbReference type="Proteomes" id="UP000241912">
    <property type="component" value="Unassembled WGS sequence"/>
</dbReference>
<dbReference type="OrthoDB" id="8546176at2"/>
<dbReference type="EMBL" id="PXXU01000001">
    <property type="protein sequence ID" value="PSJ18917.1"/>
    <property type="molecule type" value="Genomic_DNA"/>
</dbReference>
<dbReference type="AlphaFoldDB" id="A0A2P7NZP7"/>
<protein>
    <recommendedName>
        <fullName evidence="2">Putative beta-lactamase-inhibitor-like PepSY-like domain-containing protein</fullName>
    </recommendedName>
</protein>
<proteinExistence type="predicted"/>
<dbReference type="Gene3D" id="3.10.450.360">
    <property type="match status" value="1"/>
</dbReference>
<evidence type="ECO:0000259" key="2">
    <source>
        <dbReference type="Pfam" id="PF11396"/>
    </source>
</evidence>
<keyword evidence="1" id="KW-0732">Signal</keyword>
<feature type="signal peptide" evidence="1">
    <location>
        <begin position="1"/>
        <end position="23"/>
    </location>
</feature>